<protein>
    <submittedName>
        <fullName evidence="3">Uncharacterized protein</fullName>
    </submittedName>
</protein>
<dbReference type="RefSeq" id="XP_013903954.1">
    <property type="nucleotide sequence ID" value="XM_014048500.1"/>
</dbReference>
<dbReference type="GeneID" id="25735904"/>
<keyword evidence="2" id="KW-0732">Signal</keyword>
<dbReference type="KEGG" id="mng:MNEG_3026"/>
<evidence type="ECO:0000313" key="3">
    <source>
        <dbReference type="EMBL" id="KIZ04935.1"/>
    </source>
</evidence>
<feature type="signal peptide" evidence="2">
    <location>
        <begin position="1"/>
        <end position="29"/>
    </location>
</feature>
<gene>
    <name evidence="3" type="ORF">MNEG_3026</name>
</gene>
<feature type="chain" id="PRO_5002247158" evidence="2">
    <location>
        <begin position="30"/>
        <end position="484"/>
    </location>
</feature>
<sequence length="484" mass="49572">MRRALFGRTSRNGLLWAALVAASLAAAVASSGNRDQAADPLLGTALGKLQNASAQLGADITSTYNSFSTAAGPAKHSLSASVASRLAAAADPARAALKSAGDAVVSKAGSVNVVQPLVKHVTDVVEPKAVSFAEAVTRTIDATAGRAKKAAGAAAARAINATAAAVDAALAAGVAAVGPALFPAADALAAHINAAQDAADKVIEPLLVLPSHHFFDKYGALVTDGHPVREALRPVIRLVNQRINSKGAILDGPVADATAPLTGALARAFESVSVQIEGPVAQQVAAPRAAARGVVARISDFVDGPGYRLSQPIRTVANHAITRVAKFVEGADGSPPYALNSTAGGGVFINHIGDFVGRRMVPAVGRIGSAVFGVIPKPAPRDRSQPGRPTDPVYPSAAPSNPTGAPSGTCKPWEKPAGFRNILDYCNDLQSKPKQYFATMWNKTTPPTVGQEFPLKGCVFGCLVGNDPYTRAQIETSTLFGWSG</sequence>
<name>A0A0D2MQK2_9CHLO</name>
<organism evidence="3 4">
    <name type="scientific">Monoraphidium neglectum</name>
    <dbReference type="NCBI Taxonomy" id="145388"/>
    <lineage>
        <taxon>Eukaryota</taxon>
        <taxon>Viridiplantae</taxon>
        <taxon>Chlorophyta</taxon>
        <taxon>core chlorophytes</taxon>
        <taxon>Chlorophyceae</taxon>
        <taxon>CS clade</taxon>
        <taxon>Sphaeropleales</taxon>
        <taxon>Selenastraceae</taxon>
        <taxon>Monoraphidium</taxon>
    </lineage>
</organism>
<dbReference type="Proteomes" id="UP000054498">
    <property type="component" value="Unassembled WGS sequence"/>
</dbReference>
<accession>A0A0D2MQK2</accession>
<proteinExistence type="predicted"/>
<dbReference type="EMBL" id="KK100584">
    <property type="protein sequence ID" value="KIZ04935.1"/>
    <property type="molecule type" value="Genomic_DNA"/>
</dbReference>
<reference evidence="3 4" key="1">
    <citation type="journal article" date="2013" name="BMC Genomics">
        <title>Reconstruction of the lipid metabolism for the microalga Monoraphidium neglectum from its genome sequence reveals characteristics suitable for biofuel production.</title>
        <authorList>
            <person name="Bogen C."/>
            <person name="Al-Dilaimi A."/>
            <person name="Albersmeier A."/>
            <person name="Wichmann J."/>
            <person name="Grundmann M."/>
            <person name="Rupp O."/>
            <person name="Lauersen K.J."/>
            <person name="Blifernez-Klassen O."/>
            <person name="Kalinowski J."/>
            <person name="Goesmann A."/>
            <person name="Mussgnug J.H."/>
            <person name="Kruse O."/>
        </authorList>
    </citation>
    <scope>NUCLEOTIDE SEQUENCE [LARGE SCALE GENOMIC DNA]</scope>
    <source>
        <strain evidence="3 4">SAG 48.87</strain>
    </source>
</reference>
<keyword evidence="4" id="KW-1185">Reference proteome</keyword>
<dbReference type="OrthoDB" id="564959at2759"/>
<dbReference type="AlphaFoldDB" id="A0A0D2MQK2"/>
<evidence type="ECO:0000256" key="2">
    <source>
        <dbReference type="SAM" id="SignalP"/>
    </source>
</evidence>
<evidence type="ECO:0000313" key="4">
    <source>
        <dbReference type="Proteomes" id="UP000054498"/>
    </source>
</evidence>
<feature type="region of interest" description="Disordered" evidence="1">
    <location>
        <begin position="375"/>
        <end position="411"/>
    </location>
</feature>
<evidence type="ECO:0000256" key="1">
    <source>
        <dbReference type="SAM" id="MobiDB-lite"/>
    </source>
</evidence>